<organism evidence="1 2">
    <name type="scientific">Comamonas testosteroni</name>
    <name type="common">Pseudomonas testosteroni</name>
    <dbReference type="NCBI Taxonomy" id="285"/>
    <lineage>
        <taxon>Bacteria</taxon>
        <taxon>Pseudomonadati</taxon>
        <taxon>Pseudomonadota</taxon>
        <taxon>Betaproteobacteria</taxon>
        <taxon>Burkholderiales</taxon>
        <taxon>Comamonadaceae</taxon>
        <taxon>Comamonas</taxon>
    </lineage>
</organism>
<dbReference type="AlphaFoldDB" id="A0A5A7MKI9"/>
<proteinExistence type="predicted"/>
<evidence type="ECO:0000313" key="1">
    <source>
        <dbReference type="EMBL" id="GEQ77394.1"/>
    </source>
</evidence>
<dbReference type="EMBL" id="BKBW01000012">
    <property type="protein sequence ID" value="GEQ77394.1"/>
    <property type="molecule type" value="Genomic_DNA"/>
</dbReference>
<accession>A0A5A7MKI9</accession>
<protein>
    <submittedName>
        <fullName evidence="1">Uncharacterized protein</fullName>
    </submittedName>
</protein>
<dbReference type="RefSeq" id="WP_149356806.1">
    <property type="nucleotide sequence ID" value="NZ_BKBW01000012.1"/>
</dbReference>
<name>A0A5A7MKI9_COMTE</name>
<reference evidence="1 2" key="1">
    <citation type="journal article" date="2019" name="Microbiol. Resour. Announc.">
        <title>Draft Genome Sequence of Comamonas testosteroni TA441, a Bacterium That Has a Cryptic Phenol Degradation Gene Cluster.</title>
        <authorList>
            <person name="Arai H."/>
            <person name="Ishii M."/>
        </authorList>
    </citation>
    <scope>NUCLEOTIDE SEQUENCE [LARGE SCALE GENOMIC DNA]</scope>
    <source>
        <strain evidence="1 2">TA441</strain>
    </source>
</reference>
<evidence type="ECO:0000313" key="2">
    <source>
        <dbReference type="Proteomes" id="UP000323105"/>
    </source>
</evidence>
<comment type="caution">
    <text evidence="1">The sequence shown here is derived from an EMBL/GenBank/DDBJ whole genome shotgun (WGS) entry which is preliminary data.</text>
</comment>
<gene>
    <name evidence="1" type="ORF">CTTA_4399</name>
</gene>
<dbReference type="Proteomes" id="UP000323105">
    <property type="component" value="Unassembled WGS sequence"/>
</dbReference>
<sequence length="161" mass="18294">MDVSALVSSITGAAQLTRLLVDERDRQKTATIQIDLTNKIAEAQIQLMQVLGSIIEKDGLIQTLSERVRKLEADQNEQARYQLRKVGALGDFFAYELRVAAELSERSDEPSHFLCQPCLDIRKDKSILRTSGIYCFCDTCKRKVQILPFEDATPLPIRHNW</sequence>